<organism evidence="3 4">
    <name type="scientific">Rhodovulum viride</name>
    <dbReference type="NCBI Taxonomy" id="1231134"/>
    <lineage>
        <taxon>Bacteria</taxon>
        <taxon>Pseudomonadati</taxon>
        <taxon>Pseudomonadota</taxon>
        <taxon>Alphaproteobacteria</taxon>
        <taxon>Rhodobacterales</taxon>
        <taxon>Paracoccaceae</taxon>
        <taxon>Rhodovulum</taxon>
    </lineage>
</organism>
<evidence type="ECO:0000256" key="1">
    <source>
        <dbReference type="SAM" id="MobiDB-lite"/>
    </source>
</evidence>
<gene>
    <name evidence="3" type="ORF">BYZ73_00490</name>
</gene>
<evidence type="ECO:0000256" key="2">
    <source>
        <dbReference type="SAM" id="Phobius"/>
    </source>
</evidence>
<feature type="region of interest" description="Disordered" evidence="1">
    <location>
        <begin position="1"/>
        <end position="33"/>
    </location>
</feature>
<protein>
    <submittedName>
        <fullName evidence="3">Uncharacterized protein</fullName>
    </submittedName>
</protein>
<proteinExistence type="predicted"/>
<dbReference type="RefSeq" id="WP_112314478.1">
    <property type="nucleotide sequence ID" value="NZ_MUAV01000001.1"/>
</dbReference>
<comment type="caution">
    <text evidence="3">The sequence shown here is derived from an EMBL/GenBank/DDBJ whole genome shotgun (WGS) entry which is preliminary data.</text>
</comment>
<dbReference type="Proteomes" id="UP000248659">
    <property type="component" value="Unassembled WGS sequence"/>
</dbReference>
<keyword evidence="2" id="KW-0472">Membrane</keyword>
<feature type="transmembrane region" description="Helical" evidence="2">
    <location>
        <begin position="43"/>
        <end position="62"/>
    </location>
</feature>
<keyword evidence="4" id="KW-1185">Reference proteome</keyword>
<dbReference type="EMBL" id="MUAV01000001">
    <property type="protein sequence ID" value="RAP43223.1"/>
    <property type="molecule type" value="Genomic_DNA"/>
</dbReference>
<accession>A0ABX9DM83</accession>
<reference evidence="3 4" key="1">
    <citation type="submission" date="2017-01" db="EMBL/GenBank/DDBJ databases">
        <title>Genome sequence of Rhodovulum viride JA756.</title>
        <authorList>
            <person name="Lakshmi K.V."/>
            <person name="Tushar L.D."/>
            <person name="Sasikala C."/>
            <person name="Venkataramana C."/>
        </authorList>
    </citation>
    <scope>NUCLEOTIDE SEQUENCE [LARGE SCALE GENOMIC DNA]</scope>
    <source>
        <strain evidence="3 4">JA756</strain>
    </source>
</reference>
<sequence>MTRTKKPTAKPPARRVTSTPKPPVLQRIEPQRMPRQPLDRNRLILWIGALVVAGQLGLPAHLKPFRLAGEAAAQFHGALFDEVNRKELELTQQQAIAQRMAELQANYATWKGLCSMTGAFEYQLGAACMMAADTHYQNALRQIRNSELMYR</sequence>
<keyword evidence="2" id="KW-1133">Transmembrane helix</keyword>
<evidence type="ECO:0000313" key="4">
    <source>
        <dbReference type="Proteomes" id="UP000248659"/>
    </source>
</evidence>
<name>A0ABX9DM83_9RHOB</name>
<evidence type="ECO:0000313" key="3">
    <source>
        <dbReference type="EMBL" id="RAP43223.1"/>
    </source>
</evidence>
<keyword evidence="2" id="KW-0812">Transmembrane</keyword>